<keyword evidence="2" id="KW-1185">Reference proteome</keyword>
<name>A0A346Y2G4_9ACTN</name>
<accession>A0A346Y2G4</accession>
<dbReference type="AlphaFoldDB" id="A0A346Y2G4"/>
<reference evidence="1 2" key="1">
    <citation type="submission" date="2018-09" db="EMBL/GenBank/DDBJ databases">
        <title>Complete genome sequence of Euzebya sp. DY32-46 isolated from seawater of Pacific Ocean.</title>
        <authorList>
            <person name="Xu L."/>
            <person name="Wu Y.-H."/>
            <person name="Xu X.-W."/>
        </authorList>
    </citation>
    <scope>NUCLEOTIDE SEQUENCE [LARGE SCALE GENOMIC DNA]</scope>
    <source>
        <strain evidence="1 2">DY32-46</strain>
    </source>
</reference>
<organism evidence="1 2">
    <name type="scientific">Euzebya pacifica</name>
    <dbReference type="NCBI Taxonomy" id="1608957"/>
    <lineage>
        <taxon>Bacteria</taxon>
        <taxon>Bacillati</taxon>
        <taxon>Actinomycetota</taxon>
        <taxon>Nitriliruptoria</taxon>
        <taxon>Euzebyales</taxon>
    </lineage>
</organism>
<evidence type="ECO:0000313" key="2">
    <source>
        <dbReference type="Proteomes" id="UP000264006"/>
    </source>
</evidence>
<dbReference type="KEGG" id="euz:DVS28_a3992"/>
<dbReference type="Proteomes" id="UP000264006">
    <property type="component" value="Chromosome"/>
</dbReference>
<gene>
    <name evidence="1" type="ORF">DVS28_a3992</name>
</gene>
<sequence length="48" mass="5415">MLDEELLSLDELLLFDELLSSFDDESLEPLLAVPLVLDDEPLLRVSVT</sequence>
<protein>
    <submittedName>
        <fullName evidence="1">Uncharacterized protein</fullName>
    </submittedName>
</protein>
<dbReference type="EMBL" id="CP031165">
    <property type="protein sequence ID" value="AXV08661.1"/>
    <property type="molecule type" value="Genomic_DNA"/>
</dbReference>
<evidence type="ECO:0000313" key="1">
    <source>
        <dbReference type="EMBL" id="AXV08661.1"/>
    </source>
</evidence>
<proteinExistence type="predicted"/>